<keyword evidence="3" id="KW-1185">Reference proteome</keyword>
<evidence type="ECO:0000313" key="2">
    <source>
        <dbReference type="EMBL" id="KAJ5240646.1"/>
    </source>
</evidence>
<keyword evidence="1" id="KW-0472">Membrane</keyword>
<dbReference type="RefSeq" id="XP_056503651.1">
    <property type="nucleotide sequence ID" value="XM_056641157.1"/>
</dbReference>
<gene>
    <name evidence="2" type="ORF">N7469_002237</name>
</gene>
<dbReference type="Proteomes" id="UP001147733">
    <property type="component" value="Unassembled WGS sequence"/>
</dbReference>
<reference evidence="2" key="1">
    <citation type="submission" date="2022-11" db="EMBL/GenBank/DDBJ databases">
        <authorList>
            <person name="Petersen C."/>
        </authorList>
    </citation>
    <scope>NUCLEOTIDE SEQUENCE</scope>
    <source>
        <strain evidence="2">IBT 23319</strain>
    </source>
</reference>
<dbReference type="EMBL" id="JAPQKT010000002">
    <property type="protein sequence ID" value="KAJ5240646.1"/>
    <property type="molecule type" value="Genomic_DNA"/>
</dbReference>
<dbReference type="AlphaFoldDB" id="A0A9W9P9Y0"/>
<accession>A0A9W9P9Y0</accession>
<reference evidence="2" key="2">
    <citation type="journal article" date="2023" name="IMA Fungus">
        <title>Comparative genomic study of the Penicillium genus elucidates a diverse pangenome and 15 lateral gene transfer events.</title>
        <authorList>
            <person name="Petersen C."/>
            <person name="Sorensen T."/>
            <person name="Nielsen M.R."/>
            <person name="Sondergaard T.E."/>
            <person name="Sorensen J.L."/>
            <person name="Fitzpatrick D.A."/>
            <person name="Frisvad J.C."/>
            <person name="Nielsen K.L."/>
        </authorList>
    </citation>
    <scope>NUCLEOTIDE SEQUENCE</scope>
    <source>
        <strain evidence="2">IBT 23319</strain>
    </source>
</reference>
<protein>
    <submittedName>
        <fullName evidence="2">DNA damage repair protein (Rad9)</fullName>
    </submittedName>
</protein>
<proteinExistence type="predicted"/>
<keyword evidence="1" id="KW-0812">Transmembrane</keyword>
<keyword evidence="1" id="KW-1133">Transmembrane helix</keyword>
<evidence type="ECO:0000256" key="1">
    <source>
        <dbReference type="SAM" id="Phobius"/>
    </source>
</evidence>
<name>A0A9W9P9Y0_PENCI</name>
<comment type="caution">
    <text evidence="2">The sequence shown here is derived from an EMBL/GenBank/DDBJ whole genome shotgun (WGS) entry which is preliminary data.</text>
</comment>
<feature type="transmembrane region" description="Helical" evidence="1">
    <location>
        <begin position="20"/>
        <end position="41"/>
    </location>
</feature>
<organism evidence="2 3">
    <name type="scientific">Penicillium citrinum</name>
    <dbReference type="NCBI Taxonomy" id="5077"/>
    <lineage>
        <taxon>Eukaryota</taxon>
        <taxon>Fungi</taxon>
        <taxon>Dikarya</taxon>
        <taxon>Ascomycota</taxon>
        <taxon>Pezizomycotina</taxon>
        <taxon>Eurotiomycetes</taxon>
        <taxon>Eurotiomycetidae</taxon>
        <taxon>Eurotiales</taxon>
        <taxon>Aspergillaceae</taxon>
        <taxon>Penicillium</taxon>
    </lineage>
</organism>
<dbReference type="GeneID" id="81380324"/>
<dbReference type="OrthoDB" id="3789824at2759"/>
<evidence type="ECO:0000313" key="3">
    <source>
        <dbReference type="Proteomes" id="UP001147733"/>
    </source>
</evidence>
<sequence length="75" mass="8600">MAMEFIFFTGFNLINVIDWSVWSFGQIVAITLWFLIAINLVGTEQYSKARIPGPYKIIKQLHEEDEGVSNSFVKS</sequence>